<dbReference type="Gene3D" id="3.30.479.30">
    <property type="entry name" value="Band 7 domain"/>
    <property type="match status" value="1"/>
</dbReference>
<dbReference type="GO" id="GO:0016020">
    <property type="term" value="C:membrane"/>
    <property type="evidence" value="ECO:0007669"/>
    <property type="project" value="InterPro"/>
</dbReference>
<reference evidence="6" key="1">
    <citation type="submission" date="2019-08" db="EMBL/GenBank/DDBJ databases">
        <title>The improved chromosome-level genome for the pearl oyster Pinctada fucata martensii using PacBio sequencing and Hi-C.</title>
        <authorList>
            <person name="Zheng Z."/>
        </authorList>
    </citation>
    <scope>NUCLEOTIDE SEQUENCE</scope>
    <source>
        <strain evidence="6">ZZ-2019</strain>
        <tissue evidence="6">Adductor muscle</tissue>
    </source>
</reference>
<evidence type="ECO:0000256" key="4">
    <source>
        <dbReference type="SAM" id="MobiDB-lite"/>
    </source>
</evidence>
<feature type="compositionally biased region" description="Basic and acidic residues" evidence="4">
    <location>
        <begin position="430"/>
        <end position="447"/>
    </location>
</feature>
<sequence>MTHINQRDQWAIGADLGRPSLTSVLADGVVILDYVRMHNPPIVPITQSSRRTYNCGVKQPPHRVFNALARPSPAIVKRYTQTAAYKEKPITVRVGSHLKFNENPLYAPESNCVLRAGKQTRSMTSGGLPMNTVFLFVPQQEAWIIERFGKYHKELSPGLNIILPIVDRVKYVQSLKEIAIDIPKQAAITADNVTLQLDGVLYLRIFDPYQASYGVEDAKFAITQLAQTTMRSEIGKITLDTVFRERESLNVNIVDVINKASEAWGISCLRYEIRDMKLPERIQEAMQMQVEAERKKRASILESEGIRQADINVAEGKKRAKILISEAFKQEQINQAEGEAEAIDKIAKAKATAIKAVADAIAKEHGSNAVAYSVAEQYVEAFGRLAKENNTIILPANTADAGGMVAQAMAVYKNLSKADDRPVSVSQTIDRVRESSSGDTPETEKES</sequence>
<dbReference type="InterPro" id="IPR001972">
    <property type="entry name" value="Stomatin_HflK_fam"/>
</dbReference>
<dbReference type="CDD" id="cd08829">
    <property type="entry name" value="SPFH_paraslipin"/>
    <property type="match status" value="1"/>
</dbReference>
<dbReference type="Pfam" id="PF16200">
    <property type="entry name" value="Band_7_C"/>
    <property type="match status" value="1"/>
</dbReference>
<keyword evidence="3" id="KW-0496">Mitochondrion</keyword>
<evidence type="ECO:0000313" key="6">
    <source>
        <dbReference type="EMBL" id="KAK3098914.1"/>
    </source>
</evidence>
<proteinExistence type="inferred from homology"/>
<evidence type="ECO:0000259" key="5">
    <source>
        <dbReference type="SMART" id="SM00244"/>
    </source>
</evidence>
<evidence type="ECO:0000256" key="1">
    <source>
        <dbReference type="ARBA" id="ARBA00004173"/>
    </source>
</evidence>
<dbReference type="PANTHER" id="PTHR43327:SF10">
    <property type="entry name" value="STOMATIN-LIKE PROTEIN 2, MITOCHONDRIAL"/>
    <property type="match status" value="1"/>
</dbReference>
<evidence type="ECO:0000313" key="7">
    <source>
        <dbReference type="Proteomes" id="UP001186944"/>
    </source>
</evidence>
<dbReference type="GO" id="GO:0007005">
    <property type="term" value="P:mitochondrion organization"/>
    <property type="evidence" value="ECO:0007669"/>
    <property type="project" value="TreeGrafter"/>
</dbReference>
<comment type="subcellular location">
    <subcellularLocation>
        <location evidence="1">Mitochondrion</location>
    </subcellularLocation>
</comment>
<dbReference type="Proteomes" id="UP001186944">
    <property type="component" value="Unassembled WGS sequence"/>
</dbReference>
<comment type="caution">
    <text evidence="6">The sequence shown here is derived from an EMBL/GenBank/DDBJ whole genome shotgun (WGS) entry which is preliminary data.</text>
</comment>
<dbReference type="SMART" id="SM00244">
    <property type="entry name" value="PHB"/>
    <property type="match status" value="1"/>
</dbReference>
<dbReference type="FunFam" id="3.30.479.30:FF:000008">
    <property type="entry name" value="Stomatin-like protein 2, mitochondrial"/>
    <property type="match status" value="1"/>
</dbReference>
<comment type="similarity">
    <text evidence="2">Belongs to the band 7/mec-2 family.</text>
</comment>
<dbReference type="InterPro" id="IPR032435">
    <property type="entry name" value="STML2-like_C"/>
</dbReference>
<evidence type="ECO:0000256" key="3">
    <source>
        <dbReference type="ARBA" id="ARBA00023128"/>
    </source>
</evidence>
<organism evidence="6 7">
    <name type="scientific">Pinctada imbricata</name>
    <name type="common">Atlantic pearl-oyster</name>
    <name type="synonym">Pinctada martensii</name>
    <dbReference type="NCBI Taxonomy" id="66713"/>
    <lineage>
        <taxon>Eukaryota</taxon>
        <taxon>Metazoa</taxon>
        <taxon>Spiralia</taxon>
        <taxon>Lophotrochozoa</taxon>
        <taxon>Mollusca</taxon>
        <taxon>Bivalvia</taxon>
        <taxon>Autobranchia</taxon>
        <taxon>Pteriomorphia</taxon>
        <taxon>Pterioida</taxon>
        <taxon>Pterioidea</taxon>
        <taxon>Pteriidae</taxon>
        <taxon>Pinctada</taxon>
    </lineage>
</organism>
<feature type="domain" description="Band 7" evidence="5">
    <location>
        <begin position="132"/>
        <end position="290"/>
    </location>
</feature>
<dbReference type="AlphaFoldDB" id="A0AA88YL01"/>
<keyword evidence="7" id="KW-1185">Reference proteome</keyword>
<accession>A0AA88YL01</accession>
<dbReference type="InterPro" id="IPR001107">
    <property type="entry name" value="Band_7"/>
</dbReference>
<gene>
    <name evidence="6" type="ORF">FSP39_024267</name>
</gene>
<dbReference type="Pfam" id="PF01145">
    <property type="entry name" value="Band_7"/>
    <property type="match status" value="1"/>
</dbReference>
<dbReference type="InterPro" id="IPR036013">
    <property type="entry name" value="Band_7/SPFH_dom_sf"/>
</dbReference>
<dbReference type="PANTHER" id="PTHR43327">
    <property type="entry name" value="STOMATIN-LIKE PROTEIN 2, MITOCHONDRIAL"/>
    <property type="match status" value="1"/>
</dbReference>
<dbReference type="InterPro" id="IPR050710">
    <property type="entry name" value="Band7/mec-2_domain"/>
</dbReference>
<feature type="region of interest" description="Disordered" evidence="4">
    <location>
        <begin position="418"/>
        <end position="447"/>
    </location>
</feature>
<protein>
    <recommendedName>
        <fullName evidence="5">Band 7 domain-containing protein</fullName>
    </recommendedName>
</protein>
<dbReference type="GO" id="GO:0005739">
    <property type="term" value="C:mitochondrion"/>
    <property type="evidence" value="ECO:0007669"/>
    <property type="project" value="UniProtKB-SubCell"/>
</dbReference>
<dbReference type="EMBL" id="VSWD01000007">
    <property type="protein sequence ID" value="KAK3098914.1"/>
    <property type="molecule type" value="Genomic_DNA"/>
</dbReference>
<dbReference type="PRINTS" id="PR00721">
    <property type="entry name" value="STOMATIN"/>
</dbReference>
<evidence type="ECO:0000256" key="2">
    <source>
        <dbReference type="ARBA" id="ARBA00008164"/>
    </source>
</evidence>
<name>A0AA88YL01_PINIB</name>
<dbReference type="SUPFAM" id="SSF117892">
    <property type="entry name" value="Band 7/SPFH domain"/>
    <property type="match status" value="1"/>
</dbReference>